<accession>A0A4C1XNU5</accession>
<dbReference type="AlphaFoldDB" id="A0A4C1XNU5"/>
<dbReference type="PANTHER" id="PTHR10989">
    <property type="entry name" value="ANDROGEN-INDUCED PROTEIN 1-RELATED"/>
    <property type="match status" value="1"/>
</dbReference>
<comment type="catalytic activity">
    <reaction evidence="9">
        <text>9-hexadecanoyloxy-octadecanoate + H2O = 9-hydroxy-octadecanoate + hexadecanoate + H(+)</text>
        <dbReference type="Rhea" id="RHEA:52052"/>
        <dbReference type="ChEBI" id="CHEBI:7896"/>
        <dbReference type="ChEBI" id="CHEBI:15377"/>
        <dbReference type="ChEBI" id="CHEBI:15378"/>
        <dbReference type="ChEBI" id="CHEBI:83670"/>
        <dbReference type="ChEBI" id="CHEBI:136286"/>
    </reaction>
    <physiologicalReaction direction="left-to-right" evidence="9">
        <dbReference type="Rhea" id="RHEA:52053"/>
    </physiologicalReaction>
</comment>
<evidence type="ECO:0000256" key="12">
    <source>
        <dbReference type="ARBA" id="ARBA00048800"/>
    </source>
</evidence>
<evidence type="ECO:0000256" key="8">
    <source>
        <dbReference type="ARBA" id="ARBA00047427"/>
    </source>
</evidence>
<comment type="catalytic activity">
    <reaction evidence="7">
        <text>12-hexadecanoyloxy-octadecanoate + H2O = 12-hydroxyoctadecanoate + hexadecanoate + H(+)</text>
        <dbReference type="Rhea" id="RHEA:52056"/>
        <dbReference type="ChEBI" id="CHEBI:7896"/>
        <dbReference type="ChEBI" id="CHEBI:15377"/>
        <dbReference type="ChEBI" id="CHEBI:15378"/>
        <dbReference type="ChEBI" id="CHEBI:83677"/>
        <dbReference type="ChEBI" id="CHEBI:84201"/>
    </reaction>
    <physiologicalReaction direction="left-to-right" evidence="7">
        <dbReference type="Rhea" id="RHEA:52057"/>
    </physiologicalReaction>
</comment>
<dbReference type="Pfam" id="PF04750">
    <property type="entry name" value="Far-17a_AIG1"/>
    <property type="match status" value="1"/>
</dbReference>
<comment type="caution">
    <text evidence="18">The sequence shown here is derived from an EMBL/GenBank/DDBJ whole genome shotgun (WGS) entry which is preliminary data.</text>
</comment>
<keyword evidence="5 17" id="KW-1133">Transmembrane helix</keyword>
<evidence type="ECO:0000256" key="5">
    <source>
        <dbReference type="ARBA" id="ARBA00022989"/>
    </source>
</evidence>
<comment type="catalytic activity">
    <reaction evidence="8">
        <text>13-octadecanoyloxy-octadecanoate + H2O = 13-hydroxy-octadecanoate + octadecanoate + H(+)</text>
        <dbReference type="Rhea" id="RHEA:52084"/>
        <dbReference type="ChEBI" id="CHEBI:15377"/>
        <dbReference type="ChEBI" id="CHEBI:15378"/>
        <dbReference type="ChEBI" id="CHEBI:25629"/>
        <dbReference type="ChEBI" id="CHEBI:136304"/>
        <dbReference type="ChEBI" id="CHEBI:136335"/>
    </reaction>
    <physiologicalReaction direction="left-to-right" evidence="8">
        <dbReference type="Rhea" id="RHEA:52085"/>
    </physiologicalReaction>
</comment>
<comment type="subcellular location">
    <subcellularLocation>
        <location evidence="2">Endomembrane system</location>
        <topology evidence="2">Multi-pass membrane protein</topology>
    </subcellularLocation>
</comment>
<comment type="catalytic activity">
    <reaction evidence="12">
        <text>9-(9Z-octadecenoyloxy)-octadecanoate + H2O = 9-hydroxy-octadecanoate + (9Z)-octadecenoate + H(+)</text>
        <dbReference type="Rhea" id="RHEA:52048"/>
        <dbReference type="ChEBI" id="CHEBI:15377"/>
        <dbReference type="ChEBI" id="CHEBI:15378"/>
        <dbReference type="ChEBI" id="CHEBI:30823"/>
        <dbReference type="ChEBI" id="CHEBI:136282"/>
        <dbReference type="ChEBI" id="CHEBI:136286"/>
    </reaction>
    <physiologicalReaction direction="left-to-right" evidence="12">
        <dbReference type="Rhea" id="RHEA:52049"/>
    </physiologicalReaction>
</comment>
<keyword evidence="6 17" id="KW-0472">Membrane</keyword>
<comment type="similarity">
    <text evidence="3">Belongs to the AIG1 family.</text>
</comment>
<evidence type="ECO:0000256" key="2">
    <source>
        <dbReference type="ARBA" id="ARBA00004127"/>
    </source>
</evidence>
<evidence type="ECO:0000256" key="11">
    <source>
        <dbReference type="ARBA" id="ARBA00048701"/>
    </source>
</evidence>
<evidence type="ECO:0000256" key="7">
    <source>
        <dbReference type="ARBA" id="ARBA00047368"/>
    </source>
</evidence>
<feature type="transmembrane region" description="Helical" evidence="17">
    <location>
        <begin position="89"/>
        <end position="109"/>
    </location>
</feature>
<dbReference type="OrthoDB" id="1898221at2759"/>
<evidence type="ECO:0000256" key="14">
    <source>
        <dbReference type="ARBA" id="ARBA00049296"/>
    </source>
</evidence>
<evidence type="ECO:0000256" key="3">
    <source>
        <dbReference type="ARBA" id="ARBA00009300"/>
    </source>
</evidence>
<evidence type="ECO:0000256" key="15">
    <source>
        <dbReference type="ARBA" id="ARBA00049322"/>
    </source>
</evidence>
<keyword evidence="19" id="KW-1185">Reference proteome</keyword>
<comment type="catalytic activity">
    <reaction evidence="15">
        <text>13-(9Z-hexadecenoyloxy)-octadecanoate + H2O = 13-hydroxy-octadecanoate + (9Z)-hexadecenoate + H(+)</text>
        <dbReference type="Rhea" id="RHEA:52076"/>
        <dbReference type="ChEBI" id="CHEBI:15377"/>
        <dbReference type="ChEBI" id="CHEBI:15378"/>
        <dbReference type="ChEBI" id="CHEBI:32372"/>
        <dbReference type="ChEBI" id="CHEBI:136304"/>
        <dbReference type="ChEBI" id="CHEBI:136315"/>
    </reaction>
    <physiologicalReaction direction="left-to-right" evidence="15">
        <dbReference type="Rhea" id="RHEA:52077"/>
    </physiologicalReaction>
</comment>
<gene>
    <name evidence="18" type="primary">ADTRP</name>
    <name evidence="18" type="ORF">EVAR_40178_1</name>
</gene>
<dbReference type="GO" id="GO:0012505">
    <property type="term" value="C:endomembrane system"/>
    <property type="evidence" value="ECO:0007669"/>
    <property type="project" value="UniProtKB-SubCell"/>
</dbReference>
<protein>
    <submittedName>
        <fullName evidence="18">Androgen-dependent TFPI-regulating protein</fullName>
    </submittedName>
</protein>
<evidence type="ECO:0000256" key="4">
    <source>
        <dbReference type="ARBA" id="ARBA00022692"/>
    </source>
</evidence>
<comment type="catalytic activity">
    <reaction evidence="1">
        <text>9-(9Z-hexadecenoyloxy)-octadecanoate + H2O = (9Z)-hexadecenoate + 9-hydroxy-octadecanoate + H(+)</text>
        <dbReference type="Rhea" id="RHEA:52068"/>
        <dbReference type="ChEBI" id="CHEBI:15377"/>
        <dbReference type="ChEBI" id="CHEBI:15378"/>
        <dbReference type="ChEBI" id="CHEBI:32372"/>
        <dbReference type="ChEBI" id="CHEBI:136286"/>
        <dbReference type="ChEBI" id="CHEBI:136309"/>
    </reaction>
    <physiologicalReaction direction="left-to-right" evidence="1">
        <dbReference type="Rhea" id="RHEA:52069"/>
    </physiologicalReaction>
</comment>
<evidence type="ECO:0000256" key="6">
    <source>
        <dbReference type="ARBA" id="ARBA00023136"/>
    </source>
</evidence>
<evidence type="ECO:0000256" key="10">
    <source>
        <dbReference type="ARBA" id="ARBA00048680"/>
    </source>
</evidence>
<comment type="catalytic activity">
    <reaction evidence="16">
        <text>12-(9Z-hexadecenoyloxy)-octadecanoate + H2O = 12-hydroxyoctadecanoate + (9Z)-hexadecenoate + H(+)</text>
        <dbReference type="Rhea" id="RHEA:52072"/>
        <dbReference type="ChEBI" id="CHEBI:15377"/>
        <dbReference type="ChEBI" id="CHEBI:15378"/>
        <dbReference type="ChEBI" id="CHEBI:32372"/>
        <dbReference type="ChEBI" id="CHEBI:84201"/>
        <dbReference type="ChEBI" id="CHEBI:136312"/>
    </reaction>
    <physiologicalReaction direction="left-to-right" evidence="16">
        <dbReference type="Rhea" id="RHEA:52073"/>
    </physiologicalReaction>
</comment>
<reference evidence="18 19" key="1">
    <citation type="journal article" date="2019" name="Commun. Biol.">
        <title>The bagworm genome reveals a unique fibroin gene that provides high tensile strength.</title>
        <authorList>
            <person name="Kono N."/>
            <person name="Nakamura H."/>
            <person name="Ohtoshi R."/>
            <person name="Tomita M."/>
            <person name="Numata K."/>
            <person name="Arakawa K."/>
        </authorList>
    </citation>
    <scope>NUCLEOTIDE SEQUENCE [LARGE SCALE GENOMIC DNA]</scope>
</reference>
<evidence type="ECO:0000256" key="9">
    <source>
        <dbReference type="ARBA" id="ARBA00047863"/>
    </source>
</evidence>
<comment type="catalytic activity">
    <reaction evidence="11">
        <text>12-(9Z-octadecenoyloxy)-octadecanoate + H2O = 12-hydroxyoctadecanoate + (9Z)-octadecenoate + H(+)</text>
        <dbReference type="Rhea" id="RHEA:52060"/>
        <dbReference type="ChEBI" id="CHEBI:15377"/>
        <dbReference type="ChEBI" id="CHEBI:15378"/>
        <dbReference type="ChEBI" id="CHEBI:30823"/>
        <dbReference type="ChEBI" id="CHEBI:84201"/>
        <dbReference type="ChEBI" id="CHEBI:136302"/>
    </reaction>
    <physiologicalReaction direction="left-to-right" evidence="11">
        <dbReference type="Rhea" id="RHEA:52061"/>
    </physiologicalReaction>
</comment>
<evidence type="ECO:0000256" key="13">
    <source>
        <dbReference type="ARBA" id="ARBA00049221"/>
    </source>
</evidence>
<dbReference type="GO" id="GO:0016020">
    <property type="term" value="C:membrane"/>
    <property type="evidence" value="ECO:0007669"/>
    <property type="project" value="InterPro"/>
</dbReference>
<evidence type="ECO:0000256" key="16">
    <source>
        <dbReference type="ARBA" id="ARBA00049428"/>
    </source>
</evidence>
<comment type="catalytic activity">
    <reaction evidence="14">
        <text>13-(9Z-octadecenoyloxy)-octadecanoate + H2O = 13-hydroxy-octadecanoate + (9Z)-octadecenoate + H(+)</text>
        <dbReference type="Rhea" id="RHEA:52064"/>
        <dbReference type="ChEBI" id="CHEBI:15377"/>
        <dbReference type="ChEBI" id="CHEBI:15378"/>
        <dbReference type="ChEBI" id="CHEBI:30823"/>
        <dbReference type="ChEBI" id="CHEBI:136303"/>
        <dbReference type="ChEBI" id="CHEBI:136304"/>
    </reaction>
    <physiologicalReaction direction="left-to-right" evidence="14">
        <dbReference type="Rhea" id="RHEA:52065"/>
    </physiologicalReaction>
</comment>
<comment type="catalytic activity">
    <reaction evidence="10">
        <text>12-octadecanoyloxy-octadecanoate + H2O = 12-hydroxyoctadecanoate + octadecanoate + H(+)</text>
        <dbReference type="Rhea" id="RHEA:52080"/>
        <dbReference type="ChEBI" id="CHEBI:15377"/>
        <dbReference type="ChEBI" id="CHEBI:15378"/>
        <dbReference type="ChEBI" id="CHEBI:25629"/>
        <dbReference type="ChEBI" id="CHEBI:84201"/>
        <dbReference type="ChEBI" id="CHEBI:136330"/>
    </reaction>
    <physiologicalReaction direction="left-to-right" evidence="10">
        <dbReference type="Rhea" id="RHEA:52081"/>
    </physiologicalReaction>
</comment>
<comment type="catalytic activity">
    <reaction evidence="13">
        <text>9-octadecanoyloxy-octadecanoate + H2O = 9-hydroxy-octadecanoate + octadecanoate + H(+)</text>
        <dbReference type="Rhea" id="RHEA:52096"/>
        <dbReference type="ChEBI" id="CHEBI:15377"/>
        <dbReference type="ChEBI" id="CHEBI:15378"/>
        <dbReference type="ChEBI" id="CHEBI:25629"/>
        <dbReference type="ChEBI" id="CHEBI:136286"/>
        <dbReference type="ChEBI" id="CHEBI:136373"/>
    </reaction>
    <physiologicalReaction direction="left-to-right" evidence="13">
        <dbReference type="Rhea" id="RHEA:52097"/>
    </physiologicalReaction>
</comment>
<feature type="transmembrane region" description="Helical" evidence="17">
    <location>
        <begin position="64"/>
        <end position="83"/>
    </location>
</feature>
<evidence type="ECO:0000256" key="1">
    <source>
        <dbReference type="ARBA" id="ARBA00000923"/>
    </source>
</evidence>
<sequence>MFWCLYWIDRELVFPAVCDADVPAWMVHCTHTNILFVVASEALLQSRSGPLDGKLETKMNACCAVLYAAMYYTIFLTTGDWLYPVFGIFTWWQICMFQGLVWLSIDLFYRLQFPVYRLIHGSVNNKEKVANGLQKTLFNIKDAINSEPKNKTCDIINAEDRSRPLERFSIYDFIYLQVVIRSLFMCEHAQPSCRDVLTCENHFKRQIDRPNEKTRDADKLPEDVGRRWASPVPAPLCPLAFSAHGIVSYMRGESSSYTIDWRSRFSSCQKANRTDVPWHNSTSIVASLHGLNLPFAPTSISSQ</sequence>
<proteinExistence type="inferred from homology"/>
<organism evidence="18 19">
    <name type="scientific">Eumeta variegata</name>
    <name type="common">Bagworm moth</name>
    <name type="synonym">Eumeta japonica</name>
    <dbReference type="NCBI Taxonomy" id="151549"/>
    <lineage>
        <taxon>Eukaryota</taxon>
        <taxon>Metazoa</taxon>
        <taxon>Ecdysozoa</taxon>
        <taxon>Arthropoda</taxon>
        <taxon>Hexapoda</taxon>
        <taxon>Insecta</taxon>
        <taxon>Pterygota</taxon>
        <taxon>Neoptera</taxon>
        <taxon>Endopterygota</taxon>
        <taxon>Lepidoptera</taxon>
        <taxon>Glossata</taxon>
        <taxon>Ditrysia</taxon>
        <taxon>Tineoidea</taxon>
        <taxon>Psychidae</taxon>
        <taxon>Oiketicinae</taxon>
        <taxon>Eumeta</taxon>
    </lineage>
</organism>
<dbReference type="InterPro" id="IPR006838">
    <property type="entry name" value="ADTRP_AIG1"/>
</dbReference>
<dbReference type="PANTHER" id="PTHR10989:SF16">
    <property type="entry name" value="AT02829P-RELATED"/>
    <property type="match status" value="1"/>
</dbReference>
<evidence type="ECO:0000256" key="17">
    <source>
        <dbReference type="SAM" id="Phobius"/>
    </source>
</evidence>
<name>A0A4C1XNU5_EUMVA</name>
<dbReference type="EMBL" id="BGZK01000883">
    <property type="protein sequence ID" value="GBP63927.1"/>
    <property type="molecule type" value="Genomic_DNA"/>
</dbReference>
<evidence type="ECO:0000313" key="18">
    <source>
        <dbReference type="EMBL" id="GBP63927.1"/>
    </source>
</evidence>
<dbReference type="Proteomes" id="UP000299102">
    <property type="component" value="Unassembled WGS sequence"/>
</dbReference>
<evidence type="ECO:0000313" key="19">
    <source>
        <dbReference type="Proteomes" id="UP000299102"/>
    </source>
</evidence>
<keyword evidence="4 17" id="KW-0812">Transmembrane</keyword>